<feature type="signal peptide" evidence="1">
    <location>
        <begin position="1"/>
        <end position="19"/>
    </location>
</feature>
<proteinExistence type="predicted"/>
<evidence type="ECO:0000256" key="1">
    <source>
        <dbReference type="SAM" id="SignalP"/>
    </source>
</evidence>
<dbReference type="AlphaFoldDB" id="A0A7J7D0V4"/>
<keyword evidence="3" id="KW-1185">Reference proteome</keyword>
<dbReference type="Proteomes" id="UP000593562">
    <property type="component" value="Unassembled WGS sequence"/>
</dbReference>
<evidence type="ECO:0000313" key="2">
    <source>
        <dbReference type="EMBL" id="KAF5739961.1"/>
    </source>
</evidence>
<feature type="chain" id="PRO_5029603036" evidence="1">
    <location>
        <begin position="20"/>
        <end position="238"/>
    </location>
</feature>
<sequence length="238" mass="27818">MFYFLFVLIILFNSDLLRTQHWLVSFIHNRASECLSFLDSPLILLTSPHQLYRPISYSSRAIAQQIPSSRRPITGERRIPINVYCIPLHPEPRATYCNGFFNQYVTNKPQYLLLFGVRYCLLVAALDMLSKSTNYPLLTKPNIIWMRTTMMRKFHGEIRLQYGEIRKFLMGPQMVQSEIYLVICSVQVRLAQDKRWFNYKLTPILIGSTSSNGEVNKSLQIIDLSQEKLQSYLQQLVI</sequence>
<evidence type="ECO:0000313" key="3">
    <source>
        <dbReference type="Proteomes" id="UP000593562"/>
    </source>
</evidence>
<accession>A0A7J7D0V4</accession>
<dbReference type="EMBL" id="JAAARO010000011">
    <property type="protein sequence ID" value="KAF5739961.1"/>
    <property type="molecule type" value="Genomic_DNA"/>
</dbReference>
<organism evidence="2 3">
    <name type="scientific">Tripterygium wilfordii</name>
    <name type="common">Thunder God vine</name>
    <dbReference type="NCBI Taxonomy" id="458696"/>
    <lineage>
        <taxon>Eukaryota</taxon>
        <taxon>Viridiplantae</taxon>
        <taxon>Streptophyta</taxon>
        <taxon>Embryophyta</taxon>
        <taxon>Tracheophyta</taxon>
        <taxon>Spermatophyta</taxon>
        <taxon>Magnoliopsida</taxon>
        <taxon>eudicotyledons</taxon>
        <taxon>Gunneridae</taxon>
        <taxon>Pentapetalae</taxon>
        <taxon>rosids</taxon>
        <taxon>fabids</taxon>
        <taxon>Celastrales</taxon>
        <taxon>Celastraceae</taxon>
        <taxon>Tripterygium</taxon>
    </lineage>
</organism>
<name>A0A7J7D0V4_TRIWF</name>
<reference evidence="2 3" key="1">
    <citation type="journal article" date="2020" name="Nat. Commun.">
        <title>Genome of Tripterygium wilfordii and identification of cytochrome P450 involved in triptolide biosynthesis.</title>
        <authorList>
            <person name="Tu L."/>
            <person name="Su P."/>
            <person name="Zhang Z."/>
            <person name="Gao L."/>
            <person name="Wang J."/>
            <person name="Hu T."/>
            <person name="Zhou J."/>
            <person name="Zhang Y."/>
            <person name="Zhao Y."/>
            <person name="Liu Y."/>
            <person name="Song Y."/>
            <person name="Tong Y."/>
            <person name="Lu Y."/>
            <person name="Yang J."/>
            <person name="Xu C."/>
            <person name="Jia M."/>
            <person name="Peters R.J."/>
            <person name="Huang L."/>
            <person name="Gao W."/>
        </authorList>
    </citation>
    <scope>NUCLEOTIDE SEQUENCE [LARGE SCALE GENOMIC DNA]</scope>
    <source>
        <strain evidence="3">cv. XIE 37</strain>
        <tissue evidence="2">Leaf</tissue>
    </source>
</reference>
<keyword evidence="1" id="KW-0732">Signal</keyword>
<comment type="caution">
    <text evidence="2">The sequence shown here is derived from an EMBL/GenBank/DDBJ whole genome shotgun (WGS) entry which is preliminary data.</text>
</comment>
<dbReference type="InParanoid" id="A0A7J7D0V4"/>
<protein>
    <submittedName>
        <fullName evidence="2">Uncharacterized protein</fullName>
    </submittedName>
</protein>
<gene>
    <name evidence="2" type="ORF">HS088_TW11G00023</name>
</gene>